<dbReference type="EMBL" id="JBANRG010000105">
    <property type="protein sequence ID" value="KAK7435547.1"/>
    <property type="molecule type" value="Genomic_DNA"/>
</dbReference>
<reference evidence="1 2" key="1">
    <citation type="submission" date="2024-01" db="EMBL/GenBank/DDBJ databases">
        <title>A draft genome for the cacao thread blight pathogen Marasmiellus scandens.</title>
        <authorList>
            <person name="Baruah I.K."/>
            <person name="Leung J."/>
            <person name="Bukari Y."/>
            <person name="Amoako-Attah I."/>
            <person name="Meinhardt L.W."/>
            <person name="Bailey B.A."/>
            <person name="Cohen S.P."/>
        </authorList>
    </citation>
    <scope>NUCLEOTIDE SEQUENCE [LARGE SCALE GENOMIC DNA]</scope>
    <source>
        <strain evidence="1 2">GH-19</strain>
    </source>
</reference>
<protein>
    <submittedName>
        <fullName evidence="1">Uncharacterized protein</fullName>
    </submittedName>
</protein>
<evidence type="ECO:0000313" key="2">
    <source>
        <dbReference type="Proteomes" id="UP001498398"/>
    </source>
</evidence>
<accession>A0ABR1IL45</accession>
<gene>
    <name evidence="1" type="ORF">VKT23_019598</name>
</gene>
<dbReference type="Proteomes" id="UP001498398">
    <property type="component" value="Unassembled WGS sequence"/>
</dbReference>
<proteinExistence type="predicted"/>
<evidence type="ECO:0000313" key="1">
    <source>
        <dbReference type="EMBL" id="KAK7435547.1"/>
    </source>
</evidence>
<comment type="caution">
    <text evidence="1">The sequence shown here is derived from an EMBL/GenBank/DDBJ whole genome shotgun (WGS) entry which is preliminary data.</text>
</comment>
<organism evidence="1 2">
    <name type="scientific">Marasmiellus scandens</name>
    <dbReference type="NCBI Taxonomy" id="2682957"/>
    <lineage>
        <taxon>Eukaryota</taxon>
        <taxon>Fungi</taxon>
        <taxon>Dikarya</taxon>
        <taxon>Basidiomycota</taxon>
        <taxon>Agaricomycotina</taxon>
        <taxon>Agaricomycetes</taxon>
        <taxon>Agaricomycetidae</taxon>
        <taxon>Agaricales</taxon>
        <taxon>Marasmiineae</taxon>
        <taxon>Omphalotaceae</taxon>
        <taxon>Marasmiellus</taxon>
    </lineage>
</organism>
<sequence>MEEEGISGSLEEGSEGLSFEVFEVGVIGFIGIAEFALTGGLFQLPKEKDENLDGGVEEVDAAW</sequence>
<name>A0ABR1IL45_9AGAR</name>
<keyword evidence="2" id="KW-1185">Reference proteome</keyword>